<gene>
    <name evidence="1" type="ORF">HMPREF1092_00915</name>
</gene>
<sequence length="497" mass="57065">MGILKAIKNLFKKGANRMSNETFFTENTLLTLYDEFISSTDFAWFEIGDRYYKNENDILYRQMYSIQNGKKVIDTEQPNNHLNHSFAKCLVDQKVDYSLSKPPKITSDDENYLELLEKILKDNKFNYKLKLLGIKASNNGISWLHPYLDSQGQFKFTIIPANQVIPIWADDMKTELDGAIRVYTTTVINGQSFEEIEVIEYWSKTGVTKYKIQGNSLSPYTDQIDDDLLTEIDGAYDGQELPHFINNGVRKAWGIVPFIPFKNNIDSYGDIRYIKNLIDNYDLTRSDLGNSLEQLRNFILVLKNAQGSDIEEILQNLKLYGMIKTENIDGSGSDVDMLSNPIDATASIEHTNTLRKNIIELVQGVNLNLELSIPPSGVALQLLYSGLDIKANGFETEFTQGFDMLQEFINIYLVEKNQIKKQGFAEIQYQRNTPQNISEQIQNIRNSHGIVSNKTLFENHPFVKDADEEQKEFDKDQKKIYNSHFDNVPISHLGEFK</sequence>
<dbReference type="NCBIfam" id="TIGR01538">
    <property type="entry name" value="portal_SPP1"/>
    <property type="match status" value="1"/>
</dbReference>
<dbReference type="RefSeq" id="WP_002597417.1">
    <property type="nucleotide sequence ID" value="NZ_KB850956.1"/>
</dbReference>
<reference evidence="1 2" key="1">
    <citation type="submission" date="2013-01" db="EMBL/GenBank/DDBJ databases">
        <title>The Genome Sequence of Clostridium colicanis 209318.</title>
        <authorList>
            <consortium name="The Broad Institute Genome Sequencing Platform"/>
            <person name="Earl A."/>
            <person name="Ward D."/>
            <person name="Feldgarden M."/>
            <person name="Gevers D."/>
            <person name="Courvalin P."/>
            <person name="Lambert T."/>
            <person name="Walker B."/>
            <person name="Young S.K."/>
            <person name="Zeng Q."/>
            <person name="Gargeya S."/>
            <person name="Fitzgerald M."/>
            <person name="Haas B."/>
            <person name="Abouelleil A."/>
            <person name="Alvarado L."/>
            <person name="Arachchi H.M."/>
            <person name="Berlin A.M."/>
            <person name="Chapman S.B."/>
            <person name="Dewar J."/>
            <person name="Goldberg J."/>
            <person name="Griggs A."/>
            <person name="Gujja S."/>
            <person name="Hansen M."/>
            <person name="Howarth C."/>
            <person name="Imamovic A."/>
            <person name="Larimer J."/>
            <person name="McCowan C."/>
            <person name="Murphy C."/>
            <person name="Neiman D."/>
            <person name="Pearson M."/>
            <person name="Priest M."/>
            <person name="Roberts A."/>
            <person name="Saif S."/>
            <person name="Shea T."/>
            <person name="Sisk P."/>
            <person name="Sykes S."/>
            <person name="Wortman J."/>
            <person name="Nusbaum C."/>
            <person name="Birren B."/>
        </authorList>
    </citation>
    <scope>NUCLEOTIDE SEQUENCE [LARGE SCALE GENOMIC DNA]</scope>
    <source>
        <strain evidence="1 2">209318</strain>
    </source>
</reference>
<evidence type="ECO:0000313" key="1">
    <source>
        <dbReference type="EMBL" id="ENZ01681.1"/>
    </source>
</evidence>
<organism evidence="1 2">
    <name type="scientific">Clostridium thermobutyricum</name>
    <dbReference type="NCBI Taxonomy" id="29372"/>
    <lineage>
        <taxon>Bacteria</taxon>
        <taxon>Bacillati</taxon>
        <taxon>Bacillota</taxon>
        <taxon>Clostridia</taxon>
        <taxon>Eubacteriales</taxon>
        <taxon>Clostridiaceae</taxon>
        <taxon>Clostridium</taxon>
    </lineage>
</organism>
<dbReference type="Pfam" id="PF05133">
    <property type="entry name" value="SPP1_portal"/>
    <property type="match status" value="1"/>
</dbReference>
<dbReference type="EMBL" id="AGYT01000008">
    <property type="protein sequence ID" value="ENZ01681.1"/>
    <property type="molecule type" value="Genomic_DNA"/>
</dbReference>
<dbReference type="AlphaFoldDB" id="N9WF65"/>
<dbReference type="PATRIC" id="fig|999411.4.peg.888"/>
<dbReference type="Proteomes" id="UP000013097">
    <property type="component" value="Unassembled WGS sequence"/>
</dbReference>
<accession>N9WF65</accession>
<comment type="caution">
    <text evidence="1">The sequence shown here is derived from an EMBL/GenBank/DDBJ whole genome shotgun (WGS) entry which is preliminary data.</text>
</comment>
<dbReference type="HOGENOM" id="CLU_041766_0_0_9"/>
<evidence type="ECO:0000313" key="2">
    <source>
        <dbReference type="Proteomes" id="UP000013097"/>
    </source>
</evidence>
<keyword evidence="2" id="KW-1185">Reference proteome</keyword>
<dbReference type="eggNOG" id="ENOG502Z7ZB">
    <property type="taxonomic scope" value="Bacteria"/>
</dbReference>
<dbReference type="InterPro" id="IPR006428">
    <property type="entry name" value="Portal_SPP1-type"/>
</dbReference>
<proteinExistence type="predicted"/>
<protein>
    <submittedName>
        <fullName evidence="1">SPP1 family phage portal protein</fullName>
    </submittedName>
</protein>
<dbReference type="InterPro" id="IPR021145">
    <property type="entry name" value="Portal_protein_SPP1_Gp6-like"/>
</dbReference>
<name>N9WF65_9CLOT</name>